<keyword evidence="6" id="KW-0472">Membrane</keyword>
<evidence type="ECO:0000256" key="3">
    <source>
        <dbReference type="ARBA" id="ARBA00022777"/>
    </source>
</evidence>
<accession>A0A5S9F184</accession>
<evidence type="ECO:0000256" key="4">
    <source>
        <dbReference type="ARBA" id="ARBA00022840"/>
    </source>
</evidence>
<keyword evidence="2" id="KW-0547">Nucleotide-binding</keyword>
<dbReference type="AlphaFoldDB" id="A0A5S9F184"/>
<evidence type="ECO:0000313" key="8">
    <source>
        <dbReference type="EMBL" id="BBM82296.1"/>
    </source>
</evidence>
<evidence type="ECO:0000256" key="6">
    <source>
        <dbReference type="SAM" id="Phobius"/>
    </source>
</evidence>
<reference evidence="8 9" key="1">
    <citation type="submission" date="2019-08" db="EMBL/GenBank/DDBJ databases">
        <title>Complete genome sequence of Candidatus Uab amorphum.</title>
        <authorList>
            <person name="Shiratori T."/>
            <person name="Suzuki S."/>
            <person name="Kakizawa Y."/>
            <person name="Ishida K."/>
        </authorList>
    </citation>
    <scope>NUCLEOTIDE SEQUENCE [LARGE SCALE GENOMIC DNA]</scope>
    <source>
        <strain evidence="8 9">SRT547</strain>
    </source>
</reference>
<dbReference type="InterPro" id="IPR000719">
    <property type="entry name" value="Prot_kinase_dom"/>
</dbReference>
<keyword evidence="9" id="KW-1185">Reference proteome</keyword>
<keyword evidence="5" id="KW-0175">Coiled coil</keyword>
<evidence type="ECO:0000256" key="1">
    <source>
        <dbReference type="ARBA" id="ARBA00022679"/>
    </source>
</evidence>
<evidence type="ECO:0000256" key="2">
    <source>
        <dbReference type="ARBA" id="ARBA00022741"/>
    </source>
</evidence>
<evidence type="ECO:0000313" key="9">
    <source>
        <dbReference type="Proteomes" id="UP000326354"/>
    </source>
</evidence>
<keyword evidence="3 8" id="KW-0418">Kinase</keyword>
<gene>
    <name evidence="8" type="ORF">UABAM_00639</name>
</gene>
<name>A0A5S9F184_UABAM</name>
<feature type="transmembrane region" description="Helical" evidence="6">
    <location>
        <begin position="562"/>
        <end position="583"/>
    </location>
</feature>
<protein>
    <submittedName>
        <fullName evidence="8">Protein kinase</fullName>
    </submittedName>
</protein>
<evidence type="ECO:0000259" key="7">
    <source>
        <dbReference type="PROSITE" id="PS50011"/>
    </source>
</evidence>
<dbReference type="PROSITE" id="PS00108">
    <property type="entry name" value="PROTEIN_KINASE_ST"/>
    <property type="match status" value="1"/>
</dbReference>
<dbReference type="Gene3D" id="3.30.200.20">
    <property type="entry name" value="Phosphorylase Kinase, domain 1"/>
    <property type="match status" value="1"/>
</dbReference>
<dbReference type="GO" id="GO:0005524">
    <property type="term" value="F:ATP binding"/>
    <property type="evidence" value="ECO:0007669"/>
    <property type="project" value="UniProtKB-KW"/>
</dbReference>
<dbReference type="RefSeq" id="WP_151966545.1">
    <property type="nucleotide sequence ID" value="NZ_AP019860.1"/>
</dbReference>
<dbReference type="EMBL" id="AP019860">
    <property type="protein sequence ID" value="BBM82296.1"/>
    <property type="molecule type" value="Genomic_DNA"/>
</dbReference>
<keyword evidence="6" id="KW-0812">Transmembrane</keyword>
<dbReference type="InterPro" id="IPR011009">
    <property type="entry name" value="Kinase-like_dom_sf"/>
</dbReference>
<dbReference type="CDD" id="cd14014">
    <property type="entry name" value="STKc_PknB_like"/>
    <property type="match status" value="1"/>
</dbReference>
<keyword evidence="6" id="KW-1133">Transmembrane helix</keyword>
<dbReference type="PANTHER" id="PTHR43289:SF6">
    <property type="entry name" value="SERINE_THREONINE-PROTEIN KINASE NEKL-3"/>
    <property type="match status" value="1"/>
</dbReference>
<sequence length="585" mass="66568">MDENILFAHIAISKKYLTENQVRGAIGKLQQNPTMNLSMICIKNEWITREMLDEINREIQQKLKSENEQLEQSVKDLKVRVTQQMKVMDKKPEILKKVALMQDRPTQVIRKDEIGSNTNISENIINADNVVVPRNIHKKVESMQDQPTQEMNVVDVDSADELLADNIVVRRPTPMRTPVQSVPQDLTLESNVEVSENETPEPDIPSEIVRKVEAMQNRATQVIKKSDVENKVNILGSEVDNSPLVIPQTKIVPPQKKEAKKAIPGNNFLQMFDNYEILGEIARGGMGIVYKAKQKDNERLVAIKVMKRFDATNPKYVARFHREIEAAGKLNHPNIVAIYDAGEIDGTPYFTMEYVEGLTLSEYRKKKRIGVNESIRIMKKVALAISHAHRHHIIHRDLKPANIIIDSKGEPHITDFGLAKDTSMAIDLTQSGIVLGTPYYMSPEQALANKNQIGAPSDVFAMGVMLYELLSEKLPFIADDVSKLYQKIAYERPRKIKKINRRISPNLEIIVEKAMAKKPGRRYLSAKAFAEDLERYLNNEPVVAKPPSFLHIAMDELERHQFLVLGVLFVFLLICAFYVIVIWKP</sequence>
<dbReference type="KEGG" id="uam:UABAM_00639"/>
<keyword evidence="4" id="KW-0067">ATP-binding</keyword>
<proteinExistence type="predicted"/>
<dbReference type="GO" id="GO:0004674">
    <property type="term" value="F:protein serine/threonine kinase activity"/>
    <property type="evidence" value="ECO:0007669"/>
    <property type="project" value="TreeGrafter"/>
</dbReference>
<evidence type="ECO:0000256" key="5">
    <source>
        <dbReference type="SAM" id="Coils"/>
    </source>
</evidence>
<dbReference type="Gene3D" id="1.10.510.10">
    <property type="entry name" value="Transferase(Phosphotransferase) domain 1"/>
    <property type="match status" value="1"/>
</dbReference>
<dbReference type="SMART" id="SM00220">
    <property type="entry name" value="S_TKc"/>
    <property type="match status" value="1"/>
</dbReference>
<dbReference type="SUPFAM" id="SSF56112">
    <property type="entry name" value="Protein kinase-like (PK-like)"/>
    <property type="match status" value="1"/>
</dbReference>
<organism evidence="8 9">
    <name type="scientific">Uabimicrobium amorphum</name>
    <dbReference type="NCBI Taxonomy" id="2596890"/>
    <lineage>
        <taxon>Bacteria</taxon>
        <taxon>Pseudomonadati</taxon>
        <taxon>Planctomycetota</taxon>
        <taxon>Candidatus Uabimicrobiia</taxon>
        <taxon>Candidatus Uabimicrobiales</taxon>
        <taxon>Candidatus Uabimicrobiaceae</taxon>
        <taxon>Candidatus Uabimicrobium</taxon>
    </lineage>
</organism>
<keyword evidence="1" id="KW-0808">Transferase</keyword>
<feature type="coiled-coil region" evidence="5">
    <location>
        <begin position="49"/>
        <end position="87"/>
    </location>
</feature>
<feature type="domain" description="Protein kinase" evidence="7">
    <location>
        <begin position="275"/>
        <end position="537"/>
    </location>
</feature>
<dbReference type="InterPro" id="IPR008271">
    <property type="entry name" value="Ser/Thr_kinase_AS"/>
</dbReference>
<dbReference type="OrthoDB" id="6111975at2"/>
<dbReference type="PANTHER" id="PTHR43289">
    <property type="entry name" value="MITOGEN-ACTIVATED PROTEIN KINASE KINASE KINASE 20-RELATED"/>
    <property type="match status" value="1"/>
</dbReference>
<dbReference type="Proteomes" id="UP000326354">
    <property type="component" value="Chromosome"/>
</dbReference>
<dbReference type="PROSITE" id="PS50011">
    <property type="entry name" value="PROTEIN_KINASE_DOM"/>
    <property type="match status" value="1"/>
</dbReference>
<dbReference type="Pfam" id="PF00069">
    <property type="entry name" value="Pkinase"/>
    <property type="match status" value="1"/>
</dbReference>